<dbReference type="InterPro" id="IPR006311">
    <property type="entry name" value="TAT_signal"/>
</dbReference>
<dbReference type="PANTHER" id="PTHR42928">
    <property type="entry name" value="TRICARBOXYLATE-BINDING PROTEIN"/>
    <property type="match status" value="1"/>
</dbReference>
<name>A0A2W7I5F3_9PROT</name>
<protein>
    <submittedName>
        <fullName evidence="3">Tripartite-type tricarboxylate transporter receptor subunit TctC</fullName>
    </submittedName>
</protein>
<dbReference type="Gene3D" id="3.40.190.10">
    <property type="entry name" value="Periplasmic binding protein-like II"/>
    <property type="match status" value="1"/>
</dbReference>
<evidence type="ECO:0000256" key="2">
    <source>
        <dbReference type="SAM" id="SignalP"/>
    </source>
</evidence>
<evidence type="ECO:0000313" key="4">
    <source>
        <dbReference type="Proteomes" id="UP000249688"/>
    </source>
</evidence>
<keyword evidence="3" id="KW-0675">Receptor</keyword>
<gene>
    <name evidence="3" type="ORF">C8P66_1198</name>
</gene>
<dbReference type="InterPro" id="IPR005064">
    <property type="entry name" value="BUG"/>
</dbReference>
<reference evidence="3 4" key="1">
    <citation type="submission" date="2018-06" db="EMBL/GenBank/DDBJ databases">
        <title>Genomic Encyclopedia of Archaeal and Bacterial Type Strains, Phase II (KMG-II): from individual species to whole genera.</title>
        <authorList>
            <person name="Goeker M."/>
        </authorList>
    </citation>
    <scope>NUCLEOTIDE SEQUENCE [LARGE SCALE GENOMIC DNA]</scope>
    <source>
        <strain evidence="3 4">DSM 24525</strain>
    </source>
</reference>
<evidence type="ECO:0000313" key="3">
    <source>
        <dbReference type="EMBL" id="PZW42116.1"/>
    </source>
</evidence>
<dbReference type="RefSeq" id="WP_111399304.1">
    <property type="nucleotide sequence ID" value="NZ_QKYU01000019.1"/>
</dbReference>
<dbReference type="Gene3D" id="3.40.190.150">
    <property type="entry name" value="Bordetella uptake gene, domain 1"/>
    <property type="match status" value="1"/>
</dbReference>
<dbReference type="PIRSF" id="PIRSF017082">
    <property type="entry name" value="YflP"/>
    <property type="match status" value="1"/>
</dbReference>
<accession>A0A2W7I5F3</accession>
<dbReference type="AlphaFoldDB" id="A0A2W7I5F3"/>
<proteinExistence type="inferred from homology"/>
<dbReference type="Pfam" id="PF03401">
    <property type="entry name" value="TctC"/>
    <property type="match status" value="1"/>
</dbReference>
<dbReference type="Proteomes" id="UP000249688">
    <property type="component" value="Unassembled WGS sequence"/>
</dbReference>
<keyword evidence="2" id="KW-0732">Signal</keyword>
<dbReference type="OrthoDB" id="7251897at2"/>
<dbReference type="SUPFAM" id="SSF53850">
    <property type="entry name" value="Periplasmic binding protein-like II"/>
    <property type="match status" value="1"/>
</dbReference>
<feature type="chain" id="PRO_5016030531" evidence="2">
    <location>
        <begin position="27"/>
        <end position="331"/>
    </location>
</feature>
<keyword evidence="4" id="KW-1185">Reference proteome</keyword>
<evidence type="ECO:0000256" key="1">
    <source>
        <dbReference type="ARBA" id="ARBA00006987"/>
    </source>
</evidence>
<dbReference type="InterPro" id="IPR042100">
    <property type="entry name" value="Bug_dom1"/>
</dbReference>
<comment type="caution">
    <text evidence="3">The sequence shown here is derived from an EMBL/GenBank/DDBJ whole genome shotgun (WGS) entry which is preliminary data.</text>
</comment>
<comment type="similarity">
    <text evidence="1">Belongs to the UPF0065 (bug) family.</text>
</comment>
<sequence>MISRRSTVKAALGLLPAASMGRAALAQAPAAAWVPDRPIRMIVPFVPGGSTDIAGRVLAEAMGRILHQSVLVENRGGAGGNIGGEIVAHAPPDGYTLLLGTTGLLTTNRFMYRNMGFDPVKDLTPISMIYTSDLVMVVHPSVQANTLQELVALAKANPGKMNFGSSGSGASTHTAMELFKIVAGIDVQHVPYRGSGAALNDLVGGALQMMMVQVPTVLGVIGDRMIKPLAVTGATRNAALPNVPTIGEAGFPAAEATSWGALMAPSGTPPLVISTLAAATQEALGSPAMKDRLANLGLDGFGMTPDRTAEFLRTESTKWARVVREANLQVD</sequence>
<organism evidence="3 4">
    <name type="scientific">Humitalea rosea</name>
    <dbReference type="NCBI Taxonomy" id="990373"/>
    <lineage>
        <taxon>Bacteria</taxon>
        <taxon>Pseudomonadati</taxon>
        <taxon>Pseudomonadota</taxon>
        <taxon>Alphaproteobacteria</taxon>
        <taxon>Acetobacterales</taxon>
        <taxon>Roseomonadaceae</taxon>
        <taxon>Humitalea</taxon>
    </lineage>
</organism>
<dbReference type="PROSITE" id="PS51318">
    <property type="entry name" value="TAT"/>
    <property type="match status" value="1"/>
</dbReference>
<dbReference type="EMBL" id="QKYU01000019">
    <property type="protein sequence ID" value="PZW42116.1"/>
    <property type="molecule type" value="Genomic_DNA"/>
</dbReference>
<dbReference type="PANTHER" id="PTHR42928:SF5">
    <property type="entry name" value="BLR1237 PROTEIN"/>
    <property type="match status" value="1"/>
</dbReference>
<feature type="signal peptide" evidence="2">
    <location>
        <begin position="1"/>
        <end position="26"/>
    </location>
</feature>